<protein>
    <submittedName>
        <fullName evidence="2">Uncharacterized protein</fullName>
    </submittedName>
</protein>
<accession>A0AB33KBG3</accession>
<dbReference type="RefSeq" id="WP_407992366.1">
    <property type="nucleotide sequence ID" value="NZ_AP035882.1"/>
</dbReference>
<keyword evidence="2" id="KW-0614">Plasmid</keyword>
<dbReference type="AlphaFoldDB" id="A0AB33KBG3"/>
<feature type="region of interest" description="Disordered" evidence="1">
    <location>
        <begin position="1"/>
        <end position="21"/>
    </location>
</feature>
<name>A0AB33KBG3_9ACTN</name>
<organism evidence="2">
    <name type="scientific">Kitasatospora sp. CMC57</name>
    <dbReference type="NCBI Taxonomy" id="3231513"/>
    <lineage>
        <taxon>Bacteria</taxon>
        <taxon>Bacillati</taxon>
        <taxon>Actinomycetota</taxon>
        <taxon>Actinomycetes</taxon>
        <taxon>Kitasatosporales</taxon>
        <taxon>Streptomycetaceae</taxon>
        <taxon>Kitasatospora</taxon>
    </lineage>
</organism>
<feature type="region of interest" description="Disordered" evidence="1">
    <location>
        <begin position="51"/>
        <end position="92"/>
    </location>
</feature>
<gene>
    <name evidence="2" type="ORF">KCMC57_64980</name>
</gene>
<dbReference type="KEGG" id="kic:KCMC57_64980"/>
<geneLocation type="plasmid" evidence="2">
    <name>pCMC57_01</name>
</geneLocation>
<evidence type="ECO:0000313" key="2">
    <source>
        <dbReference type="EMBL" id="BFP50130.1"/>
    </source>
</evidence>
<proteinExistence type="predicted"/>
<dbReference type="EMBL" id="AP035882">
    <property type="protein sequence ID" value="BFP50130.1"/>
    <property type="molecule type" value="Genomic_DNA"/>
</dbReference>
<evidence type="ECO:0000256" key="1">
    <source>
        <dbReference type="SAM" id="MobiDB-lite"/>
    </source>
</evidence>
<sequence length="147" mass="15425">MTDSSNGMGEGEEIPLDGASEAAVAVHIQEASPTAHQALRAALGKAWTVDGDGQAQKQVPESPLPDPRYWFVVHTDDPQNPGGPFDGPSPDAGTALVTLRGVDGNSIATGRVASFLRQLYVVEGEQVENTKGNLDHVLRVDLTQSPG</sequence>
<reference evidence="2" key="1">
    <citation type="submission" date="2024-07" db="EMBL/GenBank/DDBJ databases">
        <title>Complete genome sequences of cellulolytic bacteria, Kitasatospora sp. CMC57 and Streptomyces sp. CMC78, isolated from Japanese agricultural soil.</title>
        <authorList>
            <person name="Hashimoto T."/>
            <person name="Ito M."/>
            <person name="Iwamoto M."/>
            <person name="Fukahori D."/>
            <person name="Shoda T."/>
            <person name="Sakoda M."/>
            <person name="Morohoshi T."/>
            <person name="Mitsuboshi M."/>
            <person name="Nishizawa T."/>
        </authorList>
    </citation>
    <scope>NUCLEOTIDE SEQUENCE</scope>
    <source>
        <strain evidence="2">CMC57</strain>
        <plasmid evidence="2">pCMC57_01</plasmid>
    </source>
</reference>